<dbReference type="EMBL" id="SSTD01019467">
    <property type="protein sequence ID" value="TYJ96428.1"/>
    <property type="molecule type" value="Genomic_DNA"/>
</dbReference>
<evidence type="ECO:0000313" key="2">
    <source>
        <dbReference type="EMBL" id="TYJ96428.1"/>
    </source>
</evidence>
<dbReference type="Proteomes" id="UP000321393">
    <property type="component" value="Unassembled WGS sequence"/>
</dbReference>
<proteinExistence type="predicted"/>
<sequence>MASSANNKRQKRPKSTSCCFSIFGLFKSRDGGKRWDDAMTMDDTRKVWPSDGDKGRHWVAEPGIDRKAKAYIEKIHHQIRSSEPQ</sequence>
<evidence type="ECO:0000313" key="4">
    <source>
        <dbReference type="Proteomes" id="UP000321947"/>
    </source>
</evidence>
<dbReference type="OrthoDB" id="654716at2759"/>
<name>A0A5D3BDY2_CUCMM</name>
<dbReference type="AlphaFoldDB" id="A0A5D3BDY2"/>
<gene>
    <name evidence="2" type="ORF">E5676_scaffold546G00610</name>
    <name evidence="1" type="ORF">E6C27_scaffold323G00470</name>
</gene>
<evidence type="ECO:0000313" key="3">
    <source>
        <dbReference type="Proteomes" id="UP000321393"/>
    </source>
</evidence>
<dbReference type="PANTHER" id="PTHR33511">
    <property type="entry name" value="OS06G0632400 PROTEIN"/>
    <property type="match status" value="1"/>
</dbReference>
<evidence type="ECO:0000313" key="1">
    <source>
        <dbReference type="EMBL" id="KAA0056089.1"/>
    </source>
</evidence>
<comment type="caution">
    <text evidence="2">The sequence shown here is derived from an EMBL/GenBank/DDBJ whole genome shotgun (WGS) entry which is preliminary data.</text>
</comment>
<organism evidence="2 4">
    <name type="scientific">Cucumis melo var. makuwa</name>
    <name type="common">Oriental melon</name>
    <dbReference type="NCBI Taxonomy" id="1194695"/>
    <lineage>
        <taxon>Eukaryota</taxon>
        <taxon>Viridiplantae</taxon>
        <taxon>Streptophyta</taxon>
        <taxon>Embryophyta</taxon>
        <taxon>Tracheophyta</taxon>
        <taxon>Spermatophyta</taxon>
        <taxon>Magnoliopsida</taxon>
        <taxon>eudicotyledons</taxon>
        <taxon>Gunneridae</taxon>
        <taxon>Pentapetalae</taxon>
        <taxon>rosids</taxon>
        <taxon>fabids</taxon>
        <taxon>Cucurbitales</taxon>
        <taxon>Cucurbitaceae</taxon>
        <taxon>Benincaseae</taxon>
        <taxon>Cucumis</taxon>
    </lineage>
</organism>
<protein>
    <submittedName>
        <fullName evidence="2">Uncharacterized protein</fullName>
    </submittedName>
</protein>
<reference evidence="3 4" key="1">
    <citation type="submission" date="2019-08" db="EMBL/GenBank/DDBJ databases">
        <title>Draft genome sequences of two oriental melons (Cucumis melo L. var makuwa).</title>
        <authorList>
            <person name="Kwon S.-Y."/>
        </authorList>
    </citation>
    <scope>NUCLEOTIDE SEQUENCE [LARGE SCALE GENOMIC DNA]</scope>
    <source>
        <strain evidence="4">cv. Chang Bougi</strain>
        <strain evidence="3">cv. SW 3</strain>
        <tissue evidence="2">Leaf</tissue>
    </source>
</reference>
<dbReference type="EMBL" id="SSTE01008349">
    <property type="protein sequence ID" value="KAA0056089.1"/>
    <property type="molecule type" value="Genomic_DNA"/>
</dbReference>
<dbReference type="Proteomes" id="UP000321947">
    <property type="component" value="Unassembled WGS sequence"/>
</dbReference>
<accession>A0A5D3BDY2</accession>